<protein>
    <submittedName>
        <fullName evidence="1">Uncharacterized protein</fullName>
    </submittedName>
</protein>
<proteinExistence type="predicted"/>
<sequence>MLKIHVSVAIRFVFNFAFRYSKEEVMEAISRFAENATLVRELSDEQGLYLLEAKVEGENSGETTQYEYMRKGRFPNHNEASETAIYKVYYENEIPVGGDKVAVYKSETGEWEDVR</sequence>
<evidence type="ECO:0000313" key="1">
    <source>
        <dbReference type="EMBL" id="OHA27311.1"/>
    </source>
</evidence>
<evidence type="ECO:0000313" key="2">
    <source>
        <dbReference type="Proteomes" id="UP000177943"/>
    </source>
</evidence>
<gene>
    <name evidence="1" type="ORF">A3D56_01155</name>
</gene>
<comment type="caution">
    <text evidence="1">The sequence shown here is derived from an EMBL/GenBank/DDBJ whole genome shotgun (WGS) entry which is preliminary data.</text>
</comment>
<dbReference type="AlphaFoldDB" id="A0A1G2MWK4"/>
<accession>A0A1G2MWK4</accession>
<dbReference type="Proteomes" id="UP000177943">
    <property type="component" value="Unassembled WGS sequence"/>
</dbReference>
<dbReference type="EMBL" id="MHRP01000016">
    <property type="protein sequence ID" value="OHA27311.1"/>
    <property type="molecule type" value="Genomic_DNA"/>
</dbReference>
<organism evidence="1 2">
    <name type="scientific">Candidatus Taylorbacteria bacterium RIFCSPHIGHO2_02_FULL_45_35</name>
    <dbReference type="NCBI Taxonomy" id="1802311"/>
    <lineage>
        <taxon>Bacteria</taxon>
        <taxon>Candidatus Tayloriibacteriota</taxon>
    </lineage>
</organism>
<reference evidence="1 2" key="1">
    <citation type="journal article" date="2016" name="Nat. Commun.">
        <title>Thousands of microbial genomes shed light on interconnected biogeochemical processes in an aquifer system.</title>
        <authorList>
            <person name="Anantharaman K."/>
            <person name="Brown C.T."/>
            <person name="Hug L.A."/>
            <person name="Sharon I."/>
            <person name="Castelle C.J."/>
            <person name="Probst A.J."/>
            <person name="Thomas B.C."/>
            <person name="Singh A."/>
            <person name="Wilkins M.J."/>
            <person name="Karaoz U."/>
            <person name="Brodie E.L."/>
            <person name="Williams K.H."/>
            <person name="Hubbard S.S."/>
            <person name="Banfield J.F."/>
        </authorList>
    </citation>
    <scope>NUCLEOTIDE SEQUENCE [LARGE SCALE GENOMIC DNA]</scope>
</reference>
<name>A0A1G2MWK4_9BACT</name>